<feature type="region of interest" description="Disordered" evidence="1">
    <location>
        <begin position="39"/>
        <end position="64"/>
    </location>
</feature>
<organism evidence="2 3">
    <name type="scientific">Saguinus oedipus</name>
    <name type="common">Cotton-top tamarin</name>
    <name type="synonym">Oedipomidas oedipus</name>
    <dbReference type="NCBI Taxonomy" id="9490"/>
    <lineage>
        <taxon>Eukaryota</taxon>
        <taxon>Metazoa</taxon>
        <taxon>Chordata</taxon>
        <taxon>Craniata</taxon>
        <taxon>Vertebrata</taxon>
        <taxon>Euteleostomi</taxon>
        <taxon>Mammalia</taxon>
        <taxon>Eutheria</taxon>
        <taxon>Euarchontoglires</taxon>
        <taxon>Primates</taxon>
        <taxon>Haplorrhini</taxon>
        <taxon>Platyrrhini</taxon>
        <taxon>Cebidae</taxon>
        <taxon>Callitrichinae</taxon>
        <taxon>Saguinus</taxon>
    </lineage>
</organism>
<feature type="non-terminal residue" evidence="2">
    <location>
        <position position="1"/>
    </location>
</feature>
<reference evidence="2 3" key="1">
    <citation type="submission" date="2023-05" db="EMBL/GenBank/DDBJ databases">
        <title>B98-5 Cell Line De Novo Hybrid Assembly: An Optical Mapping Approach.</title>
        <authorList>
            <person name="Kananen K."/>
            <person name="Auerbach J.A."/>
            <person name="Kautto E."/>
            <person name="Blachly J.S."/>
        </authorList>
    </citation>
    <scope>NUCLEOTIDE SEQUENCE [LARGE SCALE GENOMIC DNA]</scope>
    <source>
        <strain evidence="2">B95-8</strain>
        <tissue evidence="2">Cell line</tissue>
    </source>
</reference>
<comment type="caution">
    <text evidence="2">The sequence shown here is derived from an EMBL/GenBank/DDBJ whole genome shotgun (WGS) entry which is preliminary data.</text>
</comment>
<keyword evidence="3" id="KW-1185">Reference proteome</keyword>
<feature type="compositionally biased region" description="Low complexity" evidence="1">
    <location>
        <begin position="44"/>
        <end position="64"/>
    </location>
</feature>
<evidence type="ECO:0000313" key="2">
    <source>
        <dbReference type="EMBL" id="KAK2113769.1"/>
    </source>
</evidence>
<sequence length="64" mass="6930">GIAWKIQEPGRRSLTLTCFRVAQEATDRCPSEEKRHVLEAAAHDSSSSWDPPSSSSCSPSWGAA</sequence>
<gene>
    <name evidence="2" type="ORF">P7K49_008035</name>
</gene>
<accession>A0ABQ9VY69</accession>
<protein>
    <submittedName>
        <fullName evidence="2">Uncharacterized protein</fullName>
    </submittedName>
</protein>
<dbReference type="EMBL" id="JASSZA010000004">
    <property type="protein sequence ID" value="KAK2113769.1"/>
    <property type="molecule type" value="Genomic_DNA"/>
</dbReference>
<evidence type="ECO:0000256" key="1">
    <source>
        <dbReference type="SAM" id="MobiDB-lite"/>
    </source>
</evidence>
<proteinExistence type="predicted"/>
<name>A0ABQ9VY69_SAGOE</name>
<evidence type="ECO:0000313" key="3">
    <source>
        <dbReference type="Proteomes" id="UP001266305"/>
    </source>
</evidence>
<dbReference type="Proteomes" id="UP001266305">
    <property type="component" value="Unassembled WGS sequence"/>
</dbReference>